<evidence type="ECO:0000313" key="2">
    <source>
        <dbReference type="Proteomes" id="UP000703269"/>
    </source>
</evidence>
<proteinExistence type="predicted"/>
<sequence>MKSTPCLAADAEFRKWICPQLKPGKFEVFRHRSYSCLRKRLASTVAEFSAVAQEDLDHGAMTANATFLMAYCWCCISRRSHAGRVRTWTSPRPVL</sequence>
<organism evidence="1 2">
    <name type="scientific">Phanerochaete sordida</name>
    <dbReference type="NCBI Taxonomy" id="48140"/>
    <lineage>
        <taxon>Eukaryota</taxon>
        <taxon>Fungi</taxon>
        <taxon>Dikarya</taxon>
        <taxon>Basidiomycota</taxon>
        <taxon>Agaricomycotina</taxon>
        <taxon>Agaricomycetes</taxon>
        <taxon>Polyporales</taxon>
        <taxon>Phanerochaetaceae</taxon>
        <taxon>Phanerochaete</taxon>
    </lineage>
</organism>
<keyword evidence="2" id="KW-1185">Reference proteome</keyword>
<reference evidence="1 2" key="1">
    <citation type="submission" date="2021-08" db="EMBL/GenBank/DDBJ databases">
        <title>Draft Genome Sequence of Phanerochaete sordida strain YK-624.</title>
        <authorList>
            <person name="Mori T."/>
            <person name="Dohra H."/>
            <person name="Suzuki T."/>
            <person name="Kawagishi H."/>
            <person name="Hirai H."/>
        </authorList>
    </citation>
    <scope>NUCLEOTIDE SEQUENCE [LARGE SCALE GENOMIC DNA]</scope>
    <source>
        <strain evidence="1 2">YK-624</strain>
    </source>
</reference>
<dbReference type="AlphaFoldDB" id="A0A9P3LC15"/>
<gene>
    <name evidence="1" type="ORF">PsYK624_051860</name>
</gene>
<evidence type="ECO:0000313" key="1">
    <source>
        <dbReference type="EMBL" id="GJE89094.1"/>
    </source>
</evidence>
<comment type="caution">
    <text evidence="1">The sequence shown here is derived from an EMBL/GenBank/DDBJ whole genome shotgun (WGS) entry which is preliminary data.</text>
</comment>
<accession>A0A9P3LC15</accession>
<dbReference type="EMBL" id="BPQB01000011">
    <property type="protein sequence ID" value="GJE89094.1"/>
    <property type="molecule type" value="Genomic_DNA"/>
</dbReference>
<protein>
    <submittedName>
        <fullName evidence="1">Uncharacterized protein</fullName>
    </submittedName>
</protein>
<dbReference type="Proteomes" id="UP000703269">
    <property type="component" value="Unassembled WGS sequence"/>
</dbReference>
<name>A0A9P3LC15_9APHY</name>